<dbReference type="SUPFAM" id="SSF53850">
    <property type="entry name" value="Periplasmic binding protein-like II"/>
    <property type="match status" value="1"/>
</dbReference>
<comment type="subcellular location">
    <subcellularLocation>
        <location evidence="1">Cell envelope</location>
    </subcellularLocation>
</comment>
<dbReference type="Pfam" id="PF00497">
    <property type="entry name" value="SBP_bac_3"/>
    <property type="match status" value="1"/>
</dbReference>
<evidence type="ECO:0000259" key="5">
    <source>
        <dbReference type="SMART" id="SM00062"/>
    </source>
</evidence>
<dbReference type="Gene3D" id="3.40.190.10">
    <property type="entry name" value="Periplasmic binding protein-like II"/>
    <property type="match status" value="2"/>
</dbReference>
<dbReference type="PANTHER" id="PTHR35936">
    <property type="entry name" value="MEMBRANE-BOUND LYTIC MUREIN TRANSGLYCOSYLASE F"/>
    <property type="match status" value="1"/>
</dbReference>
<keyword evidence="7" id="KW-1185">Reference proteome</keyword>
<evidence type="ECO:0000313" key="7">
    <source>
        <dbReference type="Proteomes" id="UP001200741"/>
    </source>
</evidence>
<comment type="similarity">
    <text evidence="2 4">Belongs to the bacterial solute-binding protein 3 family.</text>
</comment>
<gene>
    <name evidence="6" type="ORF">LXT13_11865</name>
</gene>
<accession>A0ABS8XQT9</accession>
<dbReference type="RefSeq" id="WP_233372134.1">
    <property type="nucleotide sequence ID" value="NZ_JAJTWU010000004.1"/>
</dbReference>
<dbReference type="PANTHER" id="PTHR35936:SF17">
    <property type="entry name" value="ARGININE-BINDING EXTRACELLULAR PROTEIN ARTP"/>
    <property type="match status" value="1"/>
</dbReference>
<dbReference type="Proteomes" id="UP001200741">
    <property type="component" value="Unassembled WGS sequence"/>
</dbReference>
<dbReference type="PROSITE" id="PS01039">
    <property type="entry name" value="SBP_BACTERIAL_3"/>
    <property type="match status" value="1"/>
</dbReference>
<sequence length="260" mass="28558">MRRRLAVAAPLSLVGAVALGQVAPQRLRIGFAVGYAPFSEIGTDGQLRGFEIDLAQALCMRLVVQCVPVILDFDGLVPALKTRKIDAIMASMSITAERQQAIAFSAPYYFSPVRLVMRSDTRLEATPAGMKGRRIGVERGTVHERFLAEQFRDSHVMRYATQDQAFLDLRSGRLDATLVDVVIAQFGFLNQAGGRGFGFVGPDFGRDERYYGKGIGVGLRKADANTLGHRIDDALATLRANGTLKALNDRYFNFDLVSLR</sequence>
<organism evidence="6 7">
    <name type="scientific">Pelomonas cellulosilytica</name>
    <dbReference type="NCBI Taxonomy" id="2906762"/>
    <lineage>
        <taxon>Bacteria</taxon>
        <taxon>Pseudomonadati</taxon>
        <taxon>Pseudomonadota</taxon>
        <taxon>Betaproteobacteria</taxon>
        <taxon>Burkholderiales</taxon>
        <taxon>Sphaerotilaceae</taxon>
        <taxon>Roseateles</taxon>
    </lineage>
</organism>
<reference evidence="6 7" key="1">
    <citation type="submission" date="2021-12" db="EMBL/GenBank/DDBJ databases">
        <title>Genome seq of P8.</title>
        <authorList>
            <person name="Seo T."/>
        </authorList>
    </citation>
    <scope>NUCLEOTIDE SEQUENCE [LARGE SCALE GENOMIC DNA]</scope>
    <source>
        <strain evidence="6 7">P8</strain>
    </source>
</reference>
<dbReference type="InterPro" id="IPR018313">
    <property type="entry name" value="SBP_3_CS"/>
</dbReference>
<dbReference type="EMBL" id="JAJTWU010000004">
    <property type="protein sequence ID" value="MCE4555114.1"/>
    <property type="molecule type" value="Genomic_DNA"/>
</dbReference>
<comment type="caution">
    <text evidence="6">The sequence shown here is derived from an EMBL/GenBank/DDBJ whole genome shotgun (WGS) entry which is preliminary data.</text>
</comment>
<evidence type="ECO:0000256" key="1">
    <source>
        <dbReference type="ARBA" id="ARBA00004196"/>
    </source>
</evidence>
<feature type="domain" description="Solute-binding protein family 3/N-terminal" evidence="5">
    <location>
        <begin position="26"/>
        <end position="255"/>
    </location>
</feature>
<keyword evidence="3" id="KW-0732">Signal</keyword>
<evidence type="ECO:0000256" key="2">
    <source>
        <dbReference type="ARBA" id="ARBA00010333"/>
    </source>
</evidence>
<name>A0ABS8XQT9_9BURK</name>
<evidence type="ECO:0000256" key="3">
    <source>
        <dbReference type="ARBA" id="ARBA00022729"/>
    </source>
</evidence>
<proteinExistence type="inferred from homology"/>
<dbReference type="InterPro" id="IPR001638">
    <property type="entry name" value="Solute-binding_3/MltF_N"/>
</dbReference>
<evidence type="ECO:0000256" key="4">
    <source>
        <dbReference type="RuleBase" id="RU003744"/>
    </source>
</evidence>
<dbReference type="SMART" id="SM00062">
    <property type="entry name" value="PBPb"/>
    <property type="match status" value="1"/>
</dbReference>
<evidence type="ECO:0000313" key="6">
    <source>
        <dbReference type="EMBL" id="MCE4555114.1"/>
    </source>
</evidence>
<protein>
    <submittedName>
        <fullName evidence="6">Transporter substrate-binding domain-containing protein</fullName>
    </submittedName>
</protein>